<keyword evidence="2" id="KW-1185">Reference proteome</keyword>
<name>A0A8J2WLD5_9STRA</name>
<dbReference type="InterPro" id="IPR027417">
    <property type="entry name" value="P-loop_NTPase"/>
</dbReference>
<protein>
    <recommendedName>
        <fullName evidence="3">Sulfotransferase domain-containing protein</fullName>
    </recommendedName>
</protein>
<dbReference type="Proteomes" id="UP000789595">
    <property type="component" value="Unassembled WGS sequence"/>
</dbReference>
<dbReference type="EMBL" id="CAKKNE010000003">
    <property type="protein sequence ID" value="CAH0372750.1"/>
    <property type="molecule type" value="Genomic_DNA"/>
</dbReference>
<proteinExistence type="predicted"/>
<dbReference type="AlphaFoldDB" id="A0A8J2WLD5"/>
<organism evidence="1 2">
    <name type="scientific">Pelagomonas calceolata</name>
    <dbReference type="NCBI Taxonomy" id="35677"/>
    <lineage>
        <taxon>Eukaryota</taxon>
        <taxon>Sar</taxon>
        <taxon>Stramenopiles</taxon>
        <taxon>Ochrophyta</taxon>
        <taxon>Pelagophyceae</taxon>
        <taxon>Pelagomonadales</taxon>
        <taxon>Pelagomonadaceae</taxon>
        <taxon>Pelagomonas</taxon>
    </lineage>
</organism>
<reference evidence="1" key="1">
    <citation type="submission" date="2021-11" db="EMBL/GenBank/DDBJ databases">
        <authorList>
            <consortium name="Genoscope - CEA"/>
            <person name="William W."/>
        </authorList>
    </citation>
    <scope>NUCLEOTIDE SEQUENCE</scope>
</reference>
<comment type="caution">
    <text evidence="1">The sequence shown here is derived from an EMBL/GenBank/DDBJ whole genome shotgun (WGS) entry which is preliminary data.</text>
</comment>
<gene>
    <name evidence="1" type="ORF">PECAL_3P27790</name>
</gene>
<sequence>MIEFVGMVVNCVDGIVPPVSANCTNLAVAGSGSASLSKYLTAAHAPKCSKDTGNSSCVHHHHSAFGATEALTHGPCVLTTLREPAGRLESGYRYIDMRKWKRTHKHTNSTVSRDVTYLKSTYDAKPFVNPLYGFFGIPQTAYLAGLTKGLCHKGLVQLHIICTESLTNELSDLSKDLDISPDVHFPANGRSEAQSEELAKRSRLEPKLRSWVNNELYPLDSLLHDTFCNGRGIYK</sequence>
<evidence type="ECO:0000313" key="2">
    <source>
        <dbReference type="Proteomes" id="UP000789595"/>
    </source>
</evidence>
<evidence type="ECO:0008006" key="3">
    <source>
        <dbReference type="Google" id="ProtNLM"/>
    </source>
</evidence>
<evidence type="ECO:0000313" key="1">
    <source>
        <dbReference type="EMBL" id="CAH0372750.1"/>
    </source>
</evidence>
<dbReference type="Gene3D" id="3.40.50.300">
    <property type="entry name" value="P-loop containing nucleotide triphosphate hydrolases"/>
    <property type="match status" value="1"/>
</dbReference>
<accession>A0A8J2WLD5</accession>